<dbReference type="Gene3D" id="1.10.10.10">
    <property type="entry name" value="Winged helix-like DNA-binding domain superfamily/Winged helix DNA-binding domain"/>
    <property type="match status" value="1"/>
</dbReference>
<dbReference type="InterPro" id="IPR036388">
    <property type="entry name" value="WH-like_DNA-bd_sf"/>
</dbReference>
<sequence length="506" mass="58943">MKYNLEPQDKLQDKLRDVLGEEMFNVCLESPEKATAFGWLFSFAIADFDQKQGISSVTSNELLKAKEDLGEEFCLWCSRNYSNLRNLITLLDSYVNTYEINKKNKEHLNHLFQRINSNNYKARAVSLVKAYKKDQPTNLIDLFQRINITLVSDLKGIFSQRLCADDESDLRGFMGWLKEDLMAVLCNDLQRLFNKPRTFKLMRSRAMGSTLHEISLDLGITRQRVRQIEKTLQNHFNNYVATFWPHYILSAFAETTTYVSVNALEEYFGSLSDVLSYCLKESDCSSLQWCSELNGFIIGDGHWYSLLKGYKNLLPEMLDYDFVDPLIHEIMLKFSLPISFKDTKTVILSGYSLSGKVYLKNKISLSQMYHAVLERFYPNGIELYNPSEANCFRNYVRRLFGEVNLPKNNRALDVRLADFTILCDRRKRILPSGVKVSLDLLNKIHEAIKASKKHEILFKELFETFKKELLQTSNISNSYFLQGLLKYTFADEFDFTRYSLKKREDD</sequence>
<dbReference type="RefSeq" id="WP_047810094.1">
    <property type="nucleotide sequence ID" value="NZ_LDZY01000007.1"/>
</dbReference>
<protein>
    <recommendedName>
        <fullName evidence="3">RNA polymerase sigma-70 region 4 domain-containing protein</fullName>
    </recommendedName>
</protein>
<dbReference type="Proteomes" id="UP000036356">
    <property type="component" value="Unassembled WGS sequence"/>
</dbReference>
<keyword evidence="2" id="KW-1185">Reference proteome</keyword>
<proteinExistence type="predicted"/>
<dbReference type="AlphaFoldDB" id="A0A0J1FRI0"/>
<reference evidence="1 2" key="1">
    <citation type="submission" date="2015-06" db="EMBL/GenBank/DDBJ databases">
        <title>Draft genome of the moderately acidophilic sulfate reducer Candidatus Desulfosporosinus acididurans strain M1.</title>
        <authorList>
            <person name="Poehlein A."/>
            <person name="Petzsch P."/>
            <person name="Johnson B.D."/>
            <person name="Schloemann M."/>
            <person name="Daniel R."/>
            <person name="Muehling M."/>
        </authorList>
    </citation>
    <scope>NUCLEOTIDE SEQUENCE [LARGE SCALE GENOMIC DNA]</scope>
    <source>
        <strain evidence="1 2">M1</strain>
    </source>
</reference>
<dbReference type="SUPFAM" id="SSF88659">
    <property type="entry name" value="Sigma3 and sigma4 domains of RNA polymerase sigma factors"/>
    <property type="match status" value="1"/>
</dbReference>
<name>A0A0J1FRI0_9FIRM</name>
<evidence type="ECO:0008006" key="3">
    <source>
        <dbReference type="Google" id="ProtNLM"/>
    </source>
</evidence>
<dbReference type="STRING" id="476652.DEAC_c22180"/>
<dbReference type="EMBL" id="LDZY01000007">
    <property type="protein sequence ID" value="KLU65588.1"/>
    <property type="molecule type" value="Genomic_DNA"/>
</dbReference>
<accession>A0A0J1FRI0</accession>
<dbReference type="PATRIC" id="fig|476652.3.peg.2297"/>
<evidence type="ECO:0000313" key="2">
    <source>
        <dbReference type="Proteomes" id="UP000036356"/>
    </source>
</evidence>
<dbReference type="InterPro" id="IPR013324">
    <property type="entry name" value="RNA_pol_sigma_r3/r4-like"/>
</dbReference>
<comment type="caution">
    <text evidence="1">The sequence shown here is derived from an EMBL/GenBank/DDBJ whole genome shotgun (WGS) entry which is preliminary data.</text>
</comment>
<evidence type="ECO:0000313" key="1">
    <source>
        <dbReference type="EMBL" id="KLU65588.1"/>
    </source>
</evidence>
<organism evidence="1 2">
    <name type="scientific">Desulfosporosinus acididurans</name>
    <dbReference type="NCBI Taxonomy" id="476652"/>
    <lineage>
        <taxon>Bacteria</taxon>
        <taxon>Bacillati</taxon>
        <taxon>Bacillota</taxon>
        <taxon>Clostridia</taxon>
        <taxon>Eubacteriales</taxon>
        <taxon>Desulfitobacteriaceae</taxon>
        <taxon>Desulfosporosinus</taxon>
    </lineage>
</organism>
<gene>
    <name evidence="1" type="ORF">DEAC_c22180</name>
</gene>